<dbReference type="Proteomes" id="UP000179136">
    <property type="component" value="Unassembled WGS sequence"/>
</dbReference>
<accession>A0A1F6FLC7</accession>
<comment type="caution">
    <text evidence="2">The sequence shown here is derived from an EMBL/GenBank/DDBJ whole genome shotgun (WGS) entry which is preliminary data.</text>
</comment>
<name>A0A1F6FLC7_9BACT</name>
<reference evidence="2 3" key="1">
    <citation type="journal article" date="2016" name="Nat. Commun.">
        <title>Thousands of microbial genomes shed light on interconnected biogeochemical processes in an aquifer system.</title>
        <authorList>
            <person name="Anantharaman K."/>
            <person name="Brown C.T."/>
            <person name="Hug L.A."/>
            <person name="Sharon I."/>
            <person name="Castelle C.J."/>
            <person name="Probst A.J."/>
            <person name="Thomas B.C."/>
            <person name="Singh A."/>
            <person name="Wilkins M.J."/>
            <person name="Karaoz U."/>
            <person name="Brodie E.L."/>
            <person name="Williams K.H."/>
            <person name="Hubbard S.S."/>
            <person name="Banfield J.F."/>
        </authorList>
    </citation>
    <scope>NUCLEOTIDE SEQUENCE [LARGE SCALE GENOMIC DNA]</scope>
</reference>
<feature type="transmembrane region" description="Helical" evidence="1">
    <location>
        <begin position="20"/>
        <end position="42"/>
    </location>
</feature>
<keyword evidence="1" id="KW-0812">Transmembrane</keyword>
<organism evidence="2 3">
    <name type="scientific">Candidatus Kuenenbacteria bacterium RIFCSPHIGHO2_02_FULL_39_13</name>
    <dbReference type="NCBI Taxonomy" id="1798561"/>
    <lineage>
        <taxon>Bacteria</taxon>
        <taxon>Candidatus Kueneniibacteriota</taxon>
    </lineage>
</organism>
<proteinExistence type="predicted"/>
<dbReference type="AlphaFoldDB" id="A0A1F6FLC7"/>
<dbReference type="STRING" id="1798561.A3B87_02490"/>
<keyword evidence="1" id="KW-0472">Membrane</keyword>
<gene>
    <name evidence="2" type="ORF">A3B87_02490</name>
</gene>
<evidence type="ECO:0000313" key="2">
    <source>
        <dbReference type="EMBL" id="OGG86675.1"/>
    </source>
</evidence>
<evidence type="ECO:0000256" key="1">
    <source>
        <dbReference type="SAM" id="Phobius"/>
    </source>
</evidence>
<dbReference type="EMBL" id="MFMW01000029">
    <property type="protein sequence ID" value="OGG86675.1"/>
    <property type="molecule type" value="Genomic_DNA"/>
</dbReference>
<protein>
    <submittedName>
        <fullName evidence="2">Uncharacterized protein</fullName>
    </submittedName>
</protein>
<keyword evidence="1" id="KW-1133">Transmembrane helix</keyword>
<sequence>MFNNLKNNSQGLTLMETTIALGILMIGVLATVTLLLATFNYVQQSEQEIVVVNLAREGIEIARAMRNSEDPNKASDVDIFDNSYDNQKFHLDSDDPNTAATLSANSVTGANAASDCSQCQLYLNNGKYTHDTGQLTNFKRMITVEPGDSNKEKKIISEVSWTFKGQTHSYTLETYLTDWQ</sequence>
<evidence type="ECO:0000313" key="3">
    <source>
        <dbReference type="Proteomes" id="UP000179136"/>
    </source>
</evidence>